<dbReference type="Proteomes" id="UP000046155">
    <property type="component" value="Unassembled WGS sequence"/>
</dbReference>
<dbReference type="CDD" id="cd07731">
    <property type="entry name" value="ComA-like_MBL-fold"/>
    <property type="match status" value="1"/>
</dbReference>
<evidence type="ECO:0000256" key="3">
    <source>
        <dbReference type="ARBA" id="ARBA00022692"/>
    </source>
</evidence>
<feature type="transmembrane region" description="Helical" evidence="6">
    <location>
        <begin position="28"/>
        <end position="46"/>
    </location>
</feature>
<evidence type="ECO:0000256" key="6">
    <source>
        <dbReference type="SAM" id="Phobius"/>
    </source>
</evidence>
<keyword evidence="3 6" id="KW-0812">Transmembrane</keyword>
<dbReference type="PANTHER" id="PTHR30619:SF1">
    <property type="entry name" value="RECOMBINATION PROTEIN 2"/>
    <property type="match status" value="1"/>
</dbReference>
<feature type="transmembrane region" description="Helical" evidence="6">
    <location>
        <begin position="345"/>
        <end position="362"/>
    </location>
</feature>
<feature type="transmembrane region" description="Helical" evidence="6">
    <location>
        <begin position="469"/>
        <end position="498"/>
    </location>
</feature>
<keyword evidence="9" id="KW-1185">Reference proteome</keyword>
<dbReference type="AlphaFoldDB" id="A0A0B7MJC9"/>
<dbReference type="NCBIfam" id="TIGR00361">
    <property type="entry name" value="ComEC_Rec2"/>
    <property type="match status" value="1"/>
</dbReference>
<gene>
    <name evidence="8" type="ORF">SSCH_170017</name>
</gene>
<feature type="transmembrane region" description="Helical" evidence="6">
    <location>
        <begin position="444"/>
        <end position="463"/>
    </location>
</feature>
<feature type="transmembrane region" description="Helical" evidence="6">
    <location>
        <begin position="391"/>
        <end position="408"/>
    </location>
</feature>
<dbReference type="EMBL" id="CDRZ01000079">
    <property type="protein sequence ID" value="CEO88283.1"/>
    <property type="molecule type" value="Genomic_DNA"/>
</dbReference>
<evidence type="ECO:0000256" key="1">
    <source>
        <dbReference type="ARBA" id="ARBA00004651"/>
    </source>
</evidence>
<dbReference type="InterPro" id="IPR035681">
    <property type="entry name" value="ComA-like_MBL"/>
</dbReference>
<dbReference type="NCBIfam" id="TIGR00360">
    <property type="entry name" value="ComEC_N-term"/>
    <property type="match status" value="1"/>
</dbReference>
<feature type="transmembrane region" description="Helical" evidence="6">
    <location>
        <begin position="53"/>
        <end position="70"/>
    </location>
</feature>
<feature type="transmembrane region" description="Helical" evidence="6">
    <location>
        <begin position="537"/>
        <end position="555"/>
    </location>
</feature>
<feature type="transmembrane region" description="Helical" evidence="6">
    <location>
        <begin position="315"/>
        <end position="338"/>
    </location>
</feature>
<evidence type="ECO:0000256" key="4">
    <source>
        <dbReference type="ARBA" id="ARBA00022989"/>
    </source>
</evidence>
<proteinExistence type="predicted"/>
<reference evidence="9" key="1">
    <citation type="submission" date="2015-01" db="EMBL/GenBank/DDBJ databases">
        <authorList>
            <person name="Manzoor Shahid"/>
            <person name="Zubair Saima"/>
        </authorList>
    </citation>
    <scope>NUCLEOTIDE SEQUENCE [LARGE SCALE GENOMIC DNA]</scope>
    <source>
        <strain evidence="9">Sp3</strain>
    </source>
</reference>
<keyword evidence="4 6" id="KW-1133">Transmembrane helix</keyword>
<dbReference type="SUPFAM" id="SSF56281">
    <property type="entry name" value="Metallo-hydrolase/oxidoreductase"/>
    <property type="match status" value="1"/>
</dbReference>
<organism evidence="8 9">
    <name type="scientific">Syntrophaceticus schinkii</name>
    <dbReference type="NCBI Taxonomy" id="499207"/>
    <lineage>
        <taxon>Bacteria</taxon>
        <taxon>Bacillati</taxon>
        <taxon>Bacillota</taxon>
        <taxon>Clostridia</taxon>
        <taxon>Thermoanaerobacterales</taxon>
        <taxon>Thermoanaerobacterales Family III. Incertae Sedis</taxon>
        <taxon>Syntrophaceticus</taxon>
    </lineage>
</organism>
<feature type="transmembrane region" description="Helical" evidence="6">
    <location>
        <begin position="505"/>
        <end position="531"/>
    </location>
</feature>
<evidence type="ECO:0000256" key="2">
    <source>
        <dbReference type="ARBA" id="ARBA00022475"/>
    </source>
</evidence>
<evidence type="ECO:0000313" key="8">
    <source>
        <dbReference type="EMBL" id="CEO88283.1"/>
    </source>
</evidence>
<feature type="transmembrane region" description="Helical" evidence="6">
    <location>
        <begin position="575"/>
        <end position="596"/>
    </location>
</feature>
<accession>A0A0B7MJC9</accession>
<dbReference type="InterPro" id="IPR004797">
    <property type="entry name" value="Competence_ComEC/Rec2"/>
</dbReference>
<dbReference type="RefSeq" id="WP_044664477.1">
    <property type="nucleotide sequence ID" value="NZ_CDRZ01000079.1"/>
</dbReference>
<dbReference type="SMART" id="SM00849">
    <property type="entry name" value="Lactamase_B"/>
    <property type="match status" value="1"/>
</dbReference>
<protein>
    <recommendedName>
        <fullName evidence="7">Metallo-beta-lactamase domain-containing protein</fullName>
    </recommendedName>
</protein>
<keyword evidence="5 6" id="KW-0472">Membrane</keyword>
<comment type="subcellular location">
    <subcellularLocation>
        <location evidence="1">Cell membrane</location>
        <topology evidence="1">Multi-pass membrane protein</topology>
    </subcellularLocation>
</comment>
<dbReference type="InterPro" id="IPR001279">
    <property type="entry name" value="Metallo-B-lactamas"/>
</dbReference>
<dbReference type="PANTHER" id="PTHR30619">
    <property type="entry name" value="DNA INTERNALIZATION/COMPETENCE PROTEIN COMEC/REC2"/>
    <property type="match status" value="1"/>
</dbReference>
<feature type="transmembrane region" description="Helical" evidence="6">
    <location>
        <begin position="414"/>
        <end position="432"/>
    </location>
</feature>
<feature type="domain" description="Metallo-beta-lactamase" evidence="7">
    <location>
        <begin position="611"/>
        <end position="796"/>
    </location>
</feature>
<dbReference type="Gene3D" id="3.60.15.10">
    <property type="entry name" value="Ribonuclease Z/Hydroxyacylglutathione hydrolase-like"/>
    <property type="match status" value="1"/>
</dbReference>
<dbReference type="GO" id="GO:0030420">
    <property type="term" value="P:establishment of competence for transformation"/>
    <property type="evidence" value="ECO:0007669"/>
    <property type="project" value="InterPro"/>
</dbReference>
<dbReference type="GO" id="GO:0005886">
    <property type="term" value="C:plasma membrane"/>
    <property type="evidence" value="ECO:0007669"/>
    <property type="project" value="UniProtKB-SubCell"/>
</dbReference>
<evidence type="ECO:0000256" key="5">
    <source>
        <dbReference type="ARBA" id="ARBA00023136"/>
    </source>
</evidence>
<keyword evidence="2" id="KW-1003">Cell membrane</keyword>
<evidence type="ECO:0000313" key="9">
    <source>
        <dbReference type="Proteomes" id="UP000046155"/>
    </source>
</evidence>
<sequence length="866" mass="93304">MPPFVLITGAFALGIGLSELCKSSSWVWAVIATAVFLLVGGIWAYVQGKRYSFLWLPLCFLCLGYAWMEIDRVSFPQQLNPFLGHYVQIEGVVERLPSVYPNRFVVVLDNSAVCLGKEKWQGSGKIQVVYYIPEGSADEDTVPQELAGKSLGSGLSPTVKIDVGSRKSEFGRMQQEPSPVYLFSNGAARAALASTAKAGTGSKGAQATALMPGAVVRVEGFLDLVPAPLSPGEFDYRHYLERRGIIAQVKAEGYPEIKAQGQGLSSFWAALRLRIVDGINSSLPEEESLFLQGLLLGSKEGMTPDDRDLYQKTGVMHLFAVSGLHLGFVFIALMAAAGSLGLKRLPTFILVTAGLWGYAALIDFTSPVTRAAVMATVGLAAYLWQERRNAINSLALAALVLLLLNPAVLFDPGFQLSFVATWGIIYLAVPLNRHLPLREGWREALTVPAAAQLAILPLTAIYFQRVAVLGILANVLVIPLAGLVVYLGLAGMLLAIAAPGIFNPFFLAAGALSLPIKGLLRLLAGVLGASFLVPPPPLWLCLLWFALLVVLGWALREGFAVSFPHFRYRSRASYWVMPSFIVFVCLLFLLCTGIWAGNSGKLEITFLNVGQGDAILVKTPSGRTMLVDAGGSPVYAGSSFDPGRQIVVPALARAGIRKLDLVVNSHPHEDHLGGVPAVLDNIQVGRYIAPPQEHTTPLVLKVQELLEEKKIPVSYVKTGAEINLDSNVKISVLGPPQTLFSGTRSDANNNSLVLHITYGKVSILLTGDLEQEGMLDLVSRFQGSNGIQADLLKCPHHGSSYSICPEFAAAIKPQLVVISVGRNSFGHPDAQTIRFWQEQGARVLRTDEDGHITILTDGANLIMPGT</sequence>
<dbReference type="Pfam" id="PF00753">
    <property type="entry name" value="Lactamase_B"/>
    <property type="match status" value="1"/>
</dbReference>
<dbReference type="InterPro" id="IPR004477">
    <property type="entry name" value="ComEC_N"/>
</dbReference>
<name>A0A0B7MJC9_9FIRM</name>
<dbReference type="InterPro" id="IPR036866">
    <property type="entry name" value="RibonucZ/Hydroxyglut_hydro"/>
</dbReference>
<evidence type="ECO:0000259" key="7">
    <source>
        <dbReference type="SMART" id="SM00849"/>
    </source>
</evidence>
<dbReference type="InterPro" id="IPR025405">
    <property type="entry name" value="DUF4131"/>
</dbReference>
<feature type="transmembrane region" description="Helical" evidence="6">
    <location>
        <begin position="368"/>
        <end position="384"/>
    </location>
</feature>
<dbReference type="Pfam" id="PF03772">
    <property type="entry name" value="Competence"/>
    <property type="match status" value="1"/>
</dbReference>
<dbReference type="InterPro" id="IPR052159">
    <property type="entry name" value="Competence_DNA_uptake"/>
</dbReference>
<dbReference type="Pfam" id="PF13567">
    <property type="entry name" value="DUF4131"/>
    <property type="match status" value="2"/>
</dbReference>